<feature type="repeat" description="WD" evidence="3">
    <location>
        <begin position="838"/>
        <end position="879"/>
    </location>
</feature>
<dbReference type="Pfam" id="PF13499">
    <property type="entry name" value="EF-hand_7"/>
    <property type="match status" value="1"/>
</dbReference>
<dbReference type="PROSITE" id="PS50082">
    <property type="entry name" value="WD_REPEATS_2"/>
    <property type="match status" value="3"/>
</dbReference>
<organism evidence="6 7">
    <name type="scientific">Aduncisulcus paluster</name>
    <dbReference type="NCBI Taxonomy" id="2918883"/>
    <lineage>
        <taxon>Eukaryota</taxon>
        <taxon>Metamonada</taxon>
        <taxon>Carpediemonas-like organisms</taxon>
        <taxon>Aduncisulcus</taxon>
    </lineage>
</organism>
<feature type="compositionally biased region" description="Low complexity" evidence="4">
    <location>
        <begin position="205"/>
        <end position="220"/>
    </location>
</feature>
<dbReference type="Proteomes" id="UP001057375">
    <property type="component" value="Unassembled WGS sequence"/>
</dbReference>
<name>A0ABQ5JVF2_9EUKA</name>
<feature type="compositionally biased region" description="Low complexity" evidence="4">
    <location>
        <begin position="712"/>
        <end position="727"/>
    </location>
</feature>
<feature type="region of interest" description="Disordered" evidence="4">
    <location>
        <begin position="195"/>
        <end position="221"/>
    </location>
</feature>
<feature type="region of interest" description="Disordered" evidence="4">
    <location>
        <begin position="637"/>
        <end position="768"/>
    </location>
</feature>
<feature type="domain" description="EF-hand" evidence="5">
    <location>
        <begin position="22"/>
        <end position="57"/>
    </location>
</feature>
<keyword evidence="3" id="KW-0853">WD repeat</keyword>
<dbReference type="InterPro" id="IPR018247">
    <property type="entry name" value="EF_Hand_1_Ca_BS"/>
</dbReference>
<dbReference type="Gene3D" id="1.10.238.10">
    <property type="entry name" value="EF-hand"/>
    <property type="match status" value="1"/>
</dbReference>
<gene>
    <name evidence="6" type="ORF">ADUPG1_010401</name>
</gene>
<keyword evidence="2" id="KW-0106">Calcium</keyword>
<dbReference type="InterPro" id="IPR002048">
    <property type="entry name" value="EF_hand_dom"/>
</dbReference>
<feature type="region of interest" description="Disordered" evidence="4">
    <location>
        <begin position="453"/>
        <end position="476"/>
    </location>
</feature>
<keyword evidence="1" id="KW-0677">Repeat</keyword>
<accession>A0ABQ5JVF2</accession>
<dbReference type="InterPro" id="IPR011992">
    <property type="entry name" value="EF-hand-dom_pair"/>
</dbReference>
<feature type="compositionally biased region" description="Low complexity" evidence="4">
    <location>
        <begin position="734"/>
        <end position="766"/>
    </location>
</feature>
<feature type="compositionally biased region" description="Basic and acidic residues" evidence="4">
    <location>
        <begin position="637"/>
        <end position="668"/>
    </location>
</feature>
<dbReference type="InterPro" id="IPR015943">
    <property type="entry name" value="WD40/YVTN_repeat-like_dom_sf"/>
</dbReference>
<proteinExistence type="predicted"/>
<feature type="region of interest" description="Disordered" evidence="4">
    <location>
        <begin position="381"/>
        <end position="401"/>
    </location>
</feature>
<keyword evidence="7" id="KW-1185">Reference proteome</keyword>
<evidence type="ECO:0000256" key="2">
    <source>
        <dbReference type="ARBA" id="ARBA00022837"/>
    </source>
</evidence>
<dbReference type="CDD" id="cd00051">
    <property type="entry name" value="EFh"/>
    <property type="match status" value="1"/>
</dbReference>
<dbReference type="Gene3D" id="2.130.10.10">
    <property type="entry name" value="YVTN repeat-like/Quinoprotein amine dehydrogenase"/>
    <property type="match status" value="2"/>
</dbReference>
<dbReference type="InterPro" id="IPR036322">
    <property type="entry name" value="WD40_repeat_dom_sf"/>
</dbReference>
<evidence type="ECO:0000313" key="7">
    <source>
        <dbReference type="Proteomes" id="UP001057375"/>
    </source>
</evidence>
<sequence length="1419" mass="156661">MSTDSGTSGDPTYGSENRLNLNHLKRLQALFDEADADKGGSLDIDEFCEAFKDVLGKEMSKIEIERLFMSIDADCNGEVDWDEFVNYLMFSREAKESKDTNFTRLAPTVSQDDLFYPIEPHNRHKSNVSHTLIFPSSSVSKALQSSCWRTGIAKGPVIISTSPDCQLLVWDLEKFRPIATIDLKMGGPRSLSRVPLWKSNGQQGLPGSSAPSLTSPTSTSDAHLSGLVTSMCIVCEVLKIGTKEEEEDDELKPLSLNLLSAKELRKKNRRRHELKHAQFTFSAGSSVPSTRPSTSFVQSISDRARDSLLFDSDVGVKIGTFISPKVHSNPLIEVRSSIEATEGGKGGVADIYTTSVANNIGDSISNSDIDSLSMSAYVLQEARKEEEERRKREEEKRREKKRREMRIIAEPVTTSKVHWADLKIIKDEERAESAGSVRFNIIRSSMASLVKIRRGAKRTEGEDGEEEHTAGSPPKATPLAFASLRRQIIPNARARASLRRHQFVKKDTFLWSGSVPILPPDAAALPSTFLVVTDVSRSIHMYDLSTFKCVASVSGFPTTILCTYFVPLHVSLRPVPYLIMGDMNGCVYVIAQPRRLFVASTAEINSLTPQPMHRQAGSKAKSTFNSQAFFIPGVDDRKEKKRKECSEQHQMQEKEKERIRTPEIRGDPRVSSVKTRRPYRIGKNDKKKYLPSPSQRLHQLEATLEKDKSTNSTGTSFTTPKPSTPSAPRLPGIHTSTSGSHTSTSGSHTSTSGSHTSTSGSTSSSSDSPFLSSESHILHFPHAAASSLAPYFTALKLHDGWVTDIIVPTHSPSLAVTSSLDGTVKVWEWRSGIVRRVLRGHKSGVVCMAYSAKHRVIVSGGSDRRVCIFNLHLSTPVAEIPITGNVHKIIVCDELNVFFVLCGEKEFYCYDIKSHSLLSSCFDKVLRRPENDVKSFDIDFDNKRIIFSSSRPHEIKIFHTQTQALMLEMESGKEIADERKEENGDLDLIQKEMETHLDSGPPTRVKSEEEKGPITKVRERSGLASVEEKSSKDLISVLEPVSLSSVVGITVKINKPTPKNVHLFPSHRKTDRGNIIAVLFNDQFDQIVSVDVSGGVCVSAIPLPPNTNSSPLLFSFRNAHGVIPLSYACFDSSKRRLLTGGSDGKIMMWNYNSGAPLASFSDHTTEIVNVIHSNYYESKYVVFACGLDPKICIWEEAVEPESKRVVDVGNDVLCACMCPELLVCVGTAEEMRLVIVNSGLKRAYLSFAPHHHEFCEMITNRRRRLASLSFVKKTRVGSRLAGLTPSESRVLPSDPTKLPQSSSSLLGSVNTLASSTHIGDTTAPSPLINPSPSTLSKQTGQGNKGLTHHISKKLLVQRQQLINREKSVSELPIAGLEKKSLDQSTNRLSSRVSGRTSRLRDDMPVSVIHVTPLSSPSVF</sequence>
<dbReference type="PROSITE" id="PS50222">
    <property type="entry name" value="EF_HAND_2"/>
    <property type="match status" value="2"/>
</dbReference>
<dbReference type="SMART" id="SM00320">
    <property type="entry name" value="WD40"/>
    <property type="match status" value="7"/>
</dbReference>
<evidence type="ECO:0000256" key="3">
    <source>
        <dbReference type="PROSITE-ProRule" id="PRU00221"/>
    </source>
</evidence>
<dbReference type="InterPro" id="IPR001680">
    <property type="entry name" value="WD40_rpt"/>
</dbReference>
<evidence type="ECO:0000256" key="4">
    <source>
        <dbReference type="SAM" id="MobiDB-lite"/>
    </source>
</evidence>
<feature type="compositionally biased region" description="Polar residues" evidence="4">
    <location>
        <begin position="1298"/>
        <end position="1341"/>
    </location>
</feature>
<dbReference type="Pfam" id="PF00400">
    <property type="entry name" value="WD40"/>
    <property type="match status" value="3"/>
</dbReference>
<dbReference type="PANTHER" id="PTHR44324:SF4">
    <property type="entry name" value="WD40 REPEAT DOMAIN 95"/>
    <property type="match status" value="1"/>
</dbReference>
<feature type="region of interest" description="Disordered" evidence="4">
    <location>
        <begin position="1285"/>
        <end position="1345"/>
    </location>
</feature>
<reference evidence="6" key="1">
    <citation type="submission" date="2022-03" db="EMBL/GenBank/DDBJ databases">
        <title>Draft genome sequence of Aduncisulcus paluster, a free-living microaerophilic Fornicata.</title>
        <authorList>
            <person name="Yuyama I."/>
            <person name="Kume K."/>
            <person name="Tamura T."/>
            <person name="Inagaki Y."/>
            <person name="Hashimoto T."/>
        </authorList>
    </citation>
    <scope>NUCLEOTIDE SEQUENCE</scope>
    <source>
        <strain evidence="6">NY0171</strain>
    </source>
</reference>
<dbReference type="SMART" id="SM00054">
    <property type="entry name" value="EFh"/>
    <property type="match status" value="2"/>
</dbReference>
<feature type="domain" description="EF-hand" evidence="5">
    <location>
        <begin position="59"/>
        <end position="94"/>
    </location>
</feature>
<feature type="compositionally biased region" description="Basic and acidic residues" evidence="4">
    <location>
        <begin position="381"/>
        <end position="397"/>
    </location>
</feature>
<dbReference type="InterPro" id="IPR051242">
    <property type="entry name" value="WD-EF-hand_domain"/>
</dbReference>
<feature type="repeat" description="WD" evidence="3">
    <location>
        <begin position="1130"/>
        <end position="1159"/>
    </location>
</feature>
<dbReference type="SUPFAM" id="SSF47473">
    <property type="entry name" value="EF-hand"/>
    <property type="match status" value="1"/>
</dbReference>
<dbReference type="EMBL" id="BQXS01011562">
    <property type="protein sequence ID" value="GKT14062.1"/>
    <property type="molecule type" value="Genomic_DNA"/>
</dbReference>
<dbReference type="PROSITE" id="PS50294">
    <property type="entry name" value="WD_REPEATS_REGION"/>
    <property type="match status" value="1"/>
</dbReference>
<feature type="non-terminal residue" evidence="6">
    <location>
        <position position="1419"/>
    </location>
</feature>
<dbReference type="SUPFAM" id="SSF50978">
    <property type="entry name" value="WD40 repeat-like"/>
    <property type="match status" value="2"/>
</dbReference>
<comment type="caution">
    <text evidence="6">The sequence shown here is derived from an EMBL/GenBank/DDBJ whole genome shotgun (WGS) entry which is preliminary data.</text>
</comment>
<evidence type="ECO:0000259" key="5">
    <source>
        <dbReference type="PROSITE" id="PS50222"/>
    </source>
</evidence>
<evidence type="ECO:0000256" key="1">
    <source>
        <dbReference type="ARBA" id="ARBA00022737"/>
    </source>
</evidence>
<dbReference type="PROSITE" id="PS00018">
    <property type="entry name" value="EF_HAND_1"/>
    <property type="match status" value="2"/>
</dbReference>
<protein>
    <recommendedName>
        <fullName evidence="5">EF-hand domain-containing protein</fullName>
    </recommendedName>
</protein>
<feature type="repeat" description="WD" evidence="3">
    <location>
        <begin position="795"/>
        <end position="837"/>
    </location>
</feature>
<dbReference type="PANTHER" id="PTHR44324">
    <property type="entry name" value="WD40 REPEAT DOMAIN 95"/>
    <property type="match status" value="1"/>
</dbReference>
<evidence type="ECO:0000313" key="6">
    <source>
        <dbReference type="EMBL" id="GKT14062.1"/>
    </source>
</evidence>